<name>A0A9D1PXE4_9BACT</name>
<comment type="subcellular location">
    <subcellularLocation>
        <location evidence="1">Cell outer membrane</location>
    </subcellularLocation>
</comment>
<keyword evidence="5" id="KW-0812">Transmembrane</keyword>
<dbReference type="GO" id="GO:0015562">
    <property type="term" value="F:efflux transmembrane transporter activity"/>
    <property type="evidence" value="ECO:0007669"/>
    <property type="project" value="InterPro"/>
</dbReference>
<dbReference type="GO" id="GO:1990281">
    <property type="term" value="C:efflux pump complex"/>
    <property type="evidence" value="ECO:0007669"/>
    <property type="project" value="TreeGrafter"/>
</dbReference>
<dbReference type="Gene3D" id="1.20.1600.10">
    <property type="entry name" value="Outer membrane efflux proteins (OEP)"/>
    <property type="match status" value="1"/>
</dbReference>
<keyword evidence="7" id="KW-0998">Cell outer membrane</keyword>
<organism evidence="9 10">
    <name type="scientific">Candidatus Desulfovibrio intestinipullorum</name>
    <dbReference type="NCBI Taxonomy" id="2838536"/>
    <lineage>
        <taxon>Bacteria</taxon>
        <taxon>Pseudomonadati</taxon>
        <taxon>Thermodesulfobacteriota</taxon>
        <taxon>Desulfovibrionia</taxon>
        <taxon>Desulfovibrionales</taxon>
        <taxon>Desulfovibrionaceae</taxon>
        <taxon>Desulfovibrio</taxon>
    </lineage>
</organism>
<feature type="signal peptide" evidence="8">
    <location>
        <begin position="1"/>
        <end position="22"/>
    </location>
</feature>
<proteinExistence type="inferred from homology"/>
<dbReference type="Pfam" id="PF02321">
    <property type="entry name" value="OEP"/>
    <property type="match status" value="2"/>
</dbReference>
<dbReference type="SUPFAM" id="SSF56954">
    <property type="entry name" value="Outer membrane efflux proteins (OEP)"/>
    <property type="match status" value="1"/>
</dbReference>
<feature type="chain" id="PRO_5038712923" evidence="8">
    <location>
        <begin position="23"/>
        <end position="473"/>
    </location>
</feature>
<evidence type="ECO:0000256" key="7">
    <source>
        <dbReference type="ARBA" id="ARBA00023237"/>
    </source>
</evidence>
<evidence type="ECO:0000256" key="4">
    <source>
        <dbReference type="ARBA" id="ARBA00022452"/>
    </source>
</evidence>
<evidence type="ECO:0000256" key="2">
    <source>
        <dbReference type="ARBA" id="ARBA00007613"/>
    </source>
</evidence>
<evidence type="ECO:0000256" key="6">
    <source>
        <dbReference type="ARBA" id="ARBA00023136"/>
    </source>
</evidence>
<dbReference type="GO" id="GO:0015288">
    <property type="term" value="F:porin activity"/>
    <property type="evidence" value="ECO:0007669"/>
    <property type="project" value="TreeGrafter"/>
</dbReference>
<dbReference type="InterPro" id="IPR003423">
    <property type="entry name" value="OMP_efflux"/>
</dbReference>
<dbReference type="PANTHER" id="PTHR30026:SF22">
    <property type="entry name" value="OUTER MEMBRANE EFFLUX PROTEIN"/>
    <property type="match status" value="1"/>
</dbReference>
<gene>
    <name evidence="9" type="ORF">H9894_07600</name>
</gene>
<dbReference type="GO" id="GO:0009279">
    <property type="term" value="C:cell outer membrane"/>
    <property type="evidence" value="ECO:0007669"/>
    <property type="project" value="UniProtKB-SubCell"/>
</dbReference>
<dbReference type="Proteomes" id="UP000886752">
    <property type="component" value="Unassembled WGS sequence"/>
</dbReference>
<dbReference type="AlphaFoldDB" id="A0A9D1PXE4"/>
<accession>A0A9D1PXE4</accession>
<sequence>MRCLPLLLLALTLILPPAPVHAAQSRVPNPAIPPAPAPGSTLSVEDTVYGVLRYHRTLRGMQENREVLEHELDRARRGFGPRVDVNASGGWGVLSDSTTRSRDKDGGFYPTVNLSATLTQPIWDGFATRSRVRQAKSTLESQKHRVMDNVSSLCLDGIISHINLLRCRTLVSLAEENVRVHERILGLAKDRVSVGADTQADFTQAQSRYQRALSSLEEQKDALRVAEDTYTRLTGLPATDKLKAVPMPPVVFKSPATVFEQAEQYNPTLAAYMEDIRAARAARELTESSFYPNFNLTAGPNYYDRGDYDESWTWSFDVLLTMSWNIFNSGADVAAYKADSARIRQARQVYYNYIDDLKLDIDSTYSNYLAAQQQYKHYSKAIDYNKYTLNAYNEQFQIGRRTLLDVLDSENELFNSSTQAETSRGNIIIGAYRLLALTGRLLPAMSIATDGINATPPADPEDNREVFEAGWFN</sequence>
<dbReference type="InterPro" id="IPR051906">
    <property type="entry name" value="TolC-like"/>
</dbReference>
<reference evidence="9" key="1">
    <citation type="journal article" date="2021" name="PeerJ">
        <title>Extensive microbial diversity within the chicken gut microbiome revealed by metagenomics and culture.</title>
        <authorList>
            <person name="Gilroy R."/>
            <person name="Ravi A."/>
            <person name="Getino M."/>
            <person name="Pursley I."/>
            <person name="Horton D.L."/>
            <person name="Alikhan N.F."/>
            <person name="Baker D."/>
            <person name="Gharbi K."/>
            <person name="Hall N."/>
            <person name="Watson M."/>
            <person name="Adriaenssens E.M."/>
            <person name="Foster-Nyarko E."/>
            <person name="Jarju S."/>
            <person name="Secka A."/>
            <person name="Antonio M."/>
            <person name="Oren A."/>
            <person name="Chaudhuri R.R."/>
            <person name="La Ragione R."/>
            <person name="Hildebrand F."/>
            <person name="Pallen M.J."/>
        </authorList>
    </citation>
    <scope>NUCLEOTIDE SEQUENCE</scope>
    <source>
        <strain evidence="9">ChiHecec2B26-446</strain>
    </source>
</reference>
<evidence type="ECO:0000256" key="8">
    <source>
        <dbReference type="SAM" id="SignalP"/>
    </source>
</evidence>
<reference evidence="9" key="2">
    <citation type="submission" date="2021-04" db="EMBL/GenBank/DDBJ databases">
        <authorList>
            <person name="Gilroy R."/>
        </authorList>
    </citation>
    <scope>NUCLEOTIDE SEQUENCE</scope>
    <source>
        <strain evidence="9">ChiHecec2B26-446</strain>
    </source>
</reference>
<keyword evidence="4" id="KW-1134">Transmembrane beta strand</keyword>
<evidence type="ECO:0000313" key="10">
    <source>
        <dbReference type="Proteomes" id="UP000886752"/>
    </source>
</evidence>
<keyword evidence="3" id="KW-0813">Transport</keyword>
<evidence type="ECO:0000256" key="1">
    <source>
        <dbReference type="ARBA" id="ARBA00004442"/>
    </source>
</evidence>
<keyword evidence="8" id="KW-0732">Signal</keyword>
<evidence type="ECO:0000256" key="5">
    <source>
        <dbReference type="ARBA" id="ARBA00022692"/>
    </source>
</evidence>
<dbReference type="EMBL" id="DXHV01000071">
    <property type="protein sequence ID" value="HIW01036.1"/>
    <property type="molecule type" value="Genomic_DNA"/>
</dbReference>
<evidence type="ECO:0000256" key="3">
    <source>
        <dbReference type="ARBA" id="ARBA00022448"/>
    </source>
</evidence>
<comment type="caution">
    <text evidence="9">The sequence shown here is derived from an EMBL/GenBank/DDBJ whole genome shotgun (WGS) entry which is preliminary data.</text>
</comment>
<comment type="similarity">
    <text evidence="2">Belongs to the outer membrane factor (OMF) (TC 1.B.17) family.</text>
</comment>
<evidence type="ECO:0000313" key="9">
    <source>
        <dbReference type="EMBL" id="HIW01036.1"/>
    </source>
</evidence>
<dbReference type="PANTHER" id="PTHR30026">
    <property type="entry name" value="OUTER MEMBRANE PROTEIN TOLC"/>
    <property type="match status" value="1"/>
</dbReference>
<keyword evidence="6" id="KW-0472">Membrane</keyword>
<protein>
    <submittedName>
        <fullName evidence="9">TolC family protein</fullName>
    </submittedName>
</protein>